<comment type="caution">
    <text evidence="12">The sequence shown here is derived from an EMBL/GenBank/DDBJ whole genome shotgun (WGS) entry which is preliminary data.</text>
</comment>
<dbReference type="PROSITE" id="PS00237">
    <property type="entry name" value="G_PROTEIN_RECEP_F1_1"/>
    <property type="match status" value="1"/>
</dbReference>
<evidence type="ECO:0000256" key="6">
    <source>
        <dbReference type="ARBA" id="ARBA00023136"/>
    </source>
</evidence>
<evidence type="ECO:0000256" key="1">
    <source>
        <dbReference type="ARBA" id="ARBA00004141"/>
    </source>
</evidence>
<dbReference type="Proteomes" id="UP000054630">
    <property type="component" value="Unassembled WGS sequence"/>
</dbReference>
<feature type="transmembrane region" description="Helical" evidence="10">
    <location>
        <begin position="269"/>
        <end position="294"/>
    </location>
</feature>
<dbReference type="EMBL" id="JYDL01000017">
    <property type="protein sequence ID" value="KRX24466.1"/>
    <property type="molecule type" value="Genomic_DNA"/>
</dbReference>
<accession>A0A0V0SCK9</accession>
<dbReference type="GO" id="GO:0042923">
    <property type="term" value="F:neuropeptide binding"/>
    <property type="evidence" value="ECO:0007669"/>
    <property type="project" value="TreeGrafter"/>
</dbReference>
<dbReference type="PROSITE" id="PS50262">
    <property type="entry name" value="G_PROTEIN_RECEP_F1_2"/>
    <property type="match status" value="1"/>
</dbReference>
<comment type="similarity">
    <text evidence="2 9">Belongs to the G-protein coupled receptor 1 family.</text>
</comment>
<evidence type="ECO:0000256" key="10">
    <source>
        <dbReference type="SAM" id="Phobius"/>
    </source>
</evidence>
<dbReference type="PANTHER" id="PTHR24235:SF29">
    <property type="entry name" value="GH23382P"/>
    <property type="match status" value="1"/>
</dbReference>
<gene>
    <name evidence="12" type="primary">Prlhr</name>
    <name evidence="12" type="ORF">T07_6922</name>
</gene>
<keyword evidence="6 10" id="KW-0472">Membrane</keyword>
<evidence type="ECO:0000256" key="4">
    <source>
        <dbReference type="ARBA" id="ARBA00022989"/>
    </source>
</evidence>
<sequence>MSSNSCIFSSEPLHEHIAAKVVLVSLYVLVFVTALIGNLMVVGIIVFNRRLQSVTNFFICNLAVSDIFVTLTSLWLTPMYGYLGKWIWGAVMCHSLPVIQGASIFINSFTLTAIALDRYIVILNPFKKRMKMKVCFGIILAIWILSLLLVAPYGFHMDLYHLAECDIYICRELWEFHEFQAAYGFSVMALQFGIPFLIITVCYLRIWFHIFKRKIVLQLKSDQALQRRKRLLKMLTLMVAIFGLCWLPFNVLNILRDVMPNHFDGKSYFVFLFLVSHLIAMSSSSWNTVLYAWMNYHFNREFRRIFSYLLGRRYQKKFNSLDTSWKLADESKQNDKLYQMVEKSNKSGHNIPNTLRNSNFD</sequence>
<keyword evidence="4 10" id="KW-1133">Transmembrane helix</keyword>
<feature type="transmembrane region" description="Helical" evidence="10">
    <location>
        <begin position="231"/>
        <end position="249"/>
    </location>
</feature>
<dbReference type="PRINTS" id="PR00237">
    <property type="entry name" value="GPCRRHODOPSN"/>
</dbReference>
<keyword evidence="7 9" id="KW-0675">Receptor</keyword>
<dbReference type="CDD" id="cd15203">
    <property type="entry name" value="7tmA_NPYR-like"/>
    <property type="match status" value="1"/>
</dbReference>
<keyword evidence="5 9" id="KW-0297">G-protein coupled receptor</keyword>
<evidence type="ECO:0000259" key="11">
    <source>
        <dbReference type="PROSITE" id="PS50262"/>
    </source>
</evidence>
<keyword evidence="3 9" id="KW-0812">Transmembrane</keyword>
<feature type="transmembrane region" description="Helical" evidence="10">
    <location>
        <begin position="134"/>
        <end position="155"/>
    </location>
</feature>
<dbReference type="PRINTS" id="PR01012">
    <property type="entry name" value="NRPEPTIDEYR"/>
</dbReference>
<proteinExistence type="inferred from homology"/>
<evidence type="ECO:0000256" key="8">
    <source>
        <dbReference type="ARBA" id="ARBA00023224"/>
    </source>
</evidence>
<evidence type="ECO:0000256" key="2">
    <source>
        <dbReference type="ARBA" id="ARBA00010663"/>
    </source>
</evidence>
<dbReference type="SUPFAM" id="SSF81321">
    <property type="entry name" value="Family A G protein-coupled receptor-like"/>
    <property type="match status" value="1"/>
</dbReference>
<dbReference type="InterPro" id="IPR000276">
    <property type="entry name" value="GPCR_Rhodpsn"/>
</dbReference>
<keyword evidence="8 9" id="KW-0807">Transducer</keyword>
<keyword evidence="13" id="KW-1185">Reference proteome</keyword>
<dbReference type="AlphaFoldDB" id="A0A0V0SCK9"/>
<protein>
    <submittedName>
        <fullName evidence="12">Prolactin-releasing peptide receptor</fullName>
    </submittedName>
</protein>
<dbReference type="InterPro" id="IPR000611">
    <property type="entry name" value="NPY_rcpt"/>
</dbReference>
<feature type="transmembrane region" description="Helical" evidence="10">
    <location>
        <begin position="21"/>
        <end position="47"/>
    </location>
</feature>
<dbReference type="STRING" id="6336.A0A0V0SCK9"/>
<feature type="domain" description="G-protein coupled receptors family 1 profile" evidence="11">
    <location>
        <begin position="37"/>
        <end position="291"/>
    </location>
</feature>
<name>A0A0V0SCK9_9BILA</name>
<feature type="transmembrane region" description="Helical" evidence="10">
    <location>
        <begin position="181"/>
        <end position="210"/>
    </location>
</feature>
<dbReference type="PANTHER" id="PTHR24235">
    <property type="entry name" value="NEUROPEPTIDE Y RECEPTOR"/>
    <property type="match status" value="1"/>
</dbReference>
<feature type="transmembrane region" description="Helical" evidence="10">
    <location>
        <begin position="54"/>
        <end position="76"/>
    </location>
</feature>
<feature type="transmembrane region" description="Helical" evidence="10">
    <location>
        <begin position="96"/>
        <end position="122"/>
    </location>
</feature>
<organism evidence="12 13">
    <name type="scientific">Trichinella nelsoni</name>
    <dbReference type="NCBI Taxonomy" id="6336"/>
    <lineage>
        <taxon>Eukaryota</taxon>
        <taxon>Metazoa</taxon>
        <taxon>Ecdysozoa</taxon>
        <taxon>Nematoda</taxon>
        <taxon>Enoplea</taxon>
        <taxon>Dorylaimia</taxon>
        <taxon>Trichinellida</taxon>
        <taxon>Trichinellidae</taxon>
        <taxon>Trichinella</taxon>
    </lineage>
</organism>
<dbReference type="InterPro" id="IPR017452">
    <property type="entry name" value="GPCR_Rhodpsn_7TM"/>
</dbReference>
<dbReference type="OrthoDB" id="9046662at2759"/>
<evidence type="ECO:0000313" key="13">
    <source>
        <dbReference type="Proteomes" id="UP000054630"/>
    </source>
</evidence>
<evidence type="ECO:0000256" key="7">
    <source>
        <dbReference type="ARBA" id="ARBA00023170"/>
    </source>
</evidence>
<dbReference type="GO" id="GO:0043005">
    <property type="term" value="C:neuron projection"/>
    <property type="evidence" value="ECO:0007669"/>
    <property type="project" value="TreeGrafter"/>
</dbReference>
<evidence type="ECO:0000256" key="9">
    <source>
        <dbReference type="RuleBase" id="RU000688"/>
    </source>
</evidence>
<dbReference type="Pfam" id="PF00001">
    <property type="entry name" value="7tm_1"/>
    <property type="match status" value="1"/>
</dbReference>
<reference evidence="12 13" key="1">
    <citation type="submission" date="2015-01" db="EMBL/GenBank/DDBJ databases">
        <title>Evolution of Trichinella species and genotypes.</title>
        <authorList>
            <person name="Korhonen P.K."/>
            <person name="Edoardo P."/>
            <person name="Giuseppe L.R."/>
            <person name="Gasser R.B."/>
        </authorList>
    </citation>
    <scope>NUCLEOTIDE SEQUENCE [LARGE SCALE GENOMIC DNA]</scope>
    <source>
        <strain evidence="12">ISS37</strain>
    </source>
</reference>
<evidence type="ECO:0000313" key="12">
    <source>
        <dbReference type="EMBL" id="KRX24466.1"/>
    </source>
</evidence>
<comment type="subcellular location">
    <subcellularLocation>
        <location evidence="1">Membrane</location>
        <topology evidence="1">Multi-pass membrane protein</topology>
    </subcellularLocation>
</comment>
<dbReference type="GO" id="GO:0004983">
    <property type="term" value="F:neuropeptide Y receptor activity"/>
    <property type="evidence" value="ECO:0007669"/>
    <property type="project" value="InterPro"/>
</dbReference>
<evidence type="ECO:0000256" key="5">
    <source>
        <dbReference type="ARBA" id="ARBA00023040"/>
    </source>
</evidence>
<dbReference type="Gene3D" id="1.20.1070.10">
    <property type="entry name" value="Rhodopsin 7-helix transmembrane proteins"/>
    <property type="match status" value="1"/>
</dbReference>
<dbReference type="GO" id="GO:0005886">
    <property type="term" value="C:plasma membrane"/>
    <property type="evidence" value="ECO:0007669"/>
    <property type="project" value="TreeGrafter"/>
</dbReference>
<evidence type="ECO:0000256" key="3">
    <source>
        <dbReference type="ARBA" id="ARBA00022692"/>
    </source>
</evidence>